<organism evidence="2 3">
    <name type="scientific">Araneus ventricosus</name>
    <name type="common">Orbweaver spider</name>
    <name type="synonym">Epeira ventricosa</name>
    <dbReference type="NCBI Taxonomy" id="182803"/>
    <lineage>
        <taxon>Eukaryota</taxon>
        <taxon>Metazoa</taxon>
        <taxon>Ecdysozoa</taxon>
        <taxon>Arthropoda</taxon>
        <taxon>Chelicerata</taxon>
        <taxon>Arachnida</taxon>
        <taxon>Araneae</taxon>
        <taxon>Araneomorphae</taxon>
        <taxon>Entelegynae</taxon>
        <taxon>Araneoidea</taxon>
        <taxon>Araneidae</taxon>
        <taxon>Araneus</taxon>
    </lineage>
</organism>
<accession>A0A4Y1ZSD7</accession>
<dbReference type="AlphaFoldDB" id="A0A4Y1ZSD7"/>
<sequence>MTRRTPELAHPSRNFRTTPARGRLAAKNDLDRNRLHTHQGLSENGFRIWNPLAPKLRPYHQTTAAPLLHGMQAIVLNPLLHSSSHLRVRSRVS</sequence>
<proteinExistence type="predicted"/>
<protein>
    <submittedName>
        <fullName evidence="2">Uncharacterized protein</fullName>
    </submittedName>
</protein>
<evidence type="ECO:0000313" key="2">
    <source>
        <dbReference type="EMBL" id="GBL65060.1"/>
    </source>
</evidence>
<dbReference type="Proteomes" id="UP000499080">
    <property type="component" value="Unassembled WGS sequence"/>
</dbReference>
<comment type="caution">
    <text evidence="2">The sequence shown here is derived from an EMBL/GenBank/DDBJ whole genome shotgun (WGS) entry which is preliminary data.</text>
</comment>
<dbReference type="EMBL" id="BGPR01077307">
    <property type="protein sequence ID" value="GBL65060.1"/>
    <property type="molecule type" value="Genomic_DNA"/>
</dbReference>
<name>A0A4Y1ZSD7_ARAVE</name>
<evidence type="ECO:0000313" key="3">
    <source>
        <dbReference type="Proteomes" id="UP000499080"/>
    </source>
</evidence>
<gene>
    <name evidence="2" type="ORF">AVEN_21682_1</name>
</gene>
<reference evidence="2 3" key="1">
    <citation type="journal article" date="2019" name="Sci. Rep.">
        <title>Orb-weaving spider Araneus ventricosus genome elucidates the spidroin gene catalogue.</title>
        <authorList>
            <person name="Kono N."/>
            <person name="Nakamura H."/>
            <person name="Ohtoshi R."/>
            <person name="Moran D.A.P."/>
            <person name="Shinohara A."/>
            <person name="Yoshida Y."/>
            <person name="Fujiwara M."/>
            <person name="Mori M."/>
            <person name="Tomita M."/>
            <person name="Arakawa K."/>
        </authorList>
    </citation>
    <scope>NUCLEOTIDE SEQUENCE [LARGE SCALE GENOMIC DNA]</scope>
</reference>
<feature type="region of interest" description="Disordered" evidence="1">
    <location>
        <begin position="1"/>
        <end position="23"/>
    </location>
</feature>
<keyword evidence="3" id="KW-1185">Reference proteome</keyword>
<evidence type="ECO:0000256" key="1">
    <source>
        <dbReference type="SAM" id="MobiDB-lite"/>
    </source>
</evidence>